<dbReference type="Pfam" id="PF00069">
    <property type="entry name" value="Pkinase"/>
    <property type="match status" value="1"/>
</dbReference>
<keyword evidence="2" id="KW-0067">ATP-binding</keyword>
<dbReference type="PANTHER" id="PTHR24346:SF92">
    <property type="entry name" value="SNF1-RELATED PROTEIN KINASE 2.6"/>
    <property type="match status" value="1"/>
</dbReference>
<feature type="domain" description="Protein kinase" evidence="3">
    <location>
        <begin position="17"/>
        <end position="284"/>
    </location>
</feature>
<dbReference type="CDD" id="cd14003">
    <property type="entry name" value="STKc_AMPK-like"/>
    <property type="match status" value="1"/>
</dbReference>
<organism evidence="4">
    <name type="scientific">Picochlorum oklahomense</name>
    <dbReference type="NCBI Taxonomy" id="249345"/>
    <lineage>
        <taxon>Eukaryota</taxon>
        <taxon>Viridiplantae</taxon>
        <taxon>Chlorophyta</taxon>
        <taxon>core chlorophytes</taxon>
        <taxon>Trebouxiophyceae</taxon>
        <taxon>Trebouxiophyceae incertae sedis</taxon>
        <taxon>Picochlorum</taxon>
    </lineage>
</organism>
<gene>
    <name evidence="4" type="ORF">POKL1161_LOCUS1080</name>
</gene>
<dbReference type="AlphaFoldDB" id="A0A7S1CUB7"/>
<accession>A0A7S1CUB7</accession>
<proteinExistence type="predicted"/>
<dbReference type="GO" id="GO:0005524">
    <property type="term" value="F:ATP binding"/>
    <property type="evidence" value="ECO:0007669"/>
    <property type="project" value="UniProtKB-KW"/>
</dbReference>
<dbReference type="PROSITE" id="PS50011">
    <property type="entry name" value="PROTEIN_KINASE_DOM"/>
    <property type="match status" value="1"/>
</dbReference>
<sequence length="336" mass="38544">MPAKEPEQDPLQGHPVFEKLKFINSGSFGYVILAKNKVSGEQVAIKFVEVNSDKDLKHSQREIMNHMQLLHPHVVQLKEVFAAGPYLAIVMEYVPNGDMFNHVVSRRGLPENEARWFFQQLVLGMDYCHRKGVCNRDIKLENTLLVLQKDKKPLLKMCDFGYAKHDQLDSIAHSKVGTPGYTAPEVIECKDGSGYDGKLADVWSAGVMLYTMLFARYPFERPEDKTLRPHERTNKVLMRILKVDYVIPERPALSDEAKDLIQKILVKNPKERLSLEQIQNHPWFQTNLPQGSLEYNTWALQVPNPGMQPADVIDAHIVQAFKARKKLKEEERSRMA</sequence>
<dbReference type="SUPFAM" id="SSF56112">
    <property type="entry name" value="Protein kinase-like (PK-like)"/>
    <property type="match status" value="1"/>
</dbReference>
<reference evidence="4" key="1">
    <citation type="submission" date="2021-01" db="EMBL/GenBank/DDBJ databases">
        <authorList>
            <person name="Corre E."/>
            <person name="Pelletier E."/>
            <person name="Niang G."/>
            <person name="Scheremetjew M."/>
            <person name="Finn R."/>
            <person name="Kale V."/>
            <person name="Holt S."/>
            <person name="Cochrane G."/>
            <person name="Meng A."/>
            <person name="Brown T."/>
            <person name="Cohen L."/>
        </authorList>
    </citation>
    <scope>NUCLEOTIDE SEQUENCE</scope>
    <source>
        <strain evidence="4">CCMP2329</strain>
    </source>
</reference>
<keyword evidence="1" id="KW-0547">Nucleotide-binding</keyword>
<evidence type="ECO:0000256" key="1">
    <source>
        <dbReference type="ARBA" id="ARBA00022741"/>
    </source>
</evidence>
<dbReference type="GO" id="GO:0005737">
    <property type="term" value="C:cytoplasm"/>
    <property type="evidence" value="ECO:0007669"/>
    <property type="project" value="TreeGrafter"/>
</dbReference>
<dbReference type="SMART" id="SM00220">
    <property type="entry name" value="S_TKc"/>
    <property type="match status" value="1"/>
</dbReference>
<dbReference type="GO" id="GO:0004674">
    <property type="term" value="F:protein serine/threonine kinase activity"/>
    <property type="evidence" value="ECO:0007669"/>
    <property type="project" value="TreeGrafter"/>
</dbReference>
<dbReference type="PANTHER" id="PTHR24346">
    <property type="entry name" value="MAP/MICROTUBULE AFFINITY-REGULATING KINASE"/>
    <property type="match status" value="1"/>
</dbReference>
<dbReference type="EMBL" id="HBFV01001517">
    <property type="protein sequence ID" value="CAD8928727.1"/>
    <property type="molecule type" value="Transcribed_RNA"/>
</dbReference>
<name>A0A7S1CUB7_9CHLO</name>
<dbReference type="InterPro" id="IPR011009">
    <property type="entry name" value="Kinase-like_dom_sf"/>
</dbReference>
<protein>
    <recommendedName>
        <fullName evidence="3">Protein kinase domain-containing protein</fullName>
    </recommendedName>
</protein>
<evidence type="ECO:0000256" key="2">
    <source>
        <dbReference type="ARBA" id="ARBA00022840"/>
    </source>
</evidence>
<dbReference type="Gene3D" id="1.10.510.10">
    <property type="entry name" value="Transferase(Phosphotransferase) domain 1"/>
    <property type="match status" value="1"/>
</dbReference>
<evidence type="ECO:0000259" key="3">
    <source>
        <dbReference type="PROSITE" id="PS50011"/>
    </source>
</evidence>
<dbReference type="InterPro" id="IPR000719">
    <property type="entry name" value="Prot_kinase_dom"/>
</dbReference>
<dbReference type="GO" id="GO:0035556">
    <property type="term" value="P:intracellular signal transduction"/>
    <property type="evidence" value="ECO:0007669"/>
    <property type="project" value="TreeGrafter"/>
</dbReference>
<evidence type="ECO:0000313" key="4">
    <source>
        <dbReference type="EMBL" id="CAD8928727.1"/>
    </source>
</evidence>
<dbReference type="FunFam" id="1.10.510.10:FF:000571">
    <property type="entry name" value="Maternal embryonic leucine zipper kinase"/>
    <property type="match status" value="1"/>
</dbReference>